<gene>
    <name evidence="2" type="ORF">IAD26_00880</name>
</gene>
<dbReference type="AlphaFoldDB" id="A0A9D1MZ00"/>
<evidence type="ECO:0000313" key="3">
    <source>
        <dbReference type="Proteomes" id="UP000886748"/>
    </source>
</evidence>
<keyword evidence="1" id="KW-0472">Membrane</keyword>
<protein>
    <submittedName>
        <fullName evidence="2">Uncharacterized protein</fullName>
    </submittedName>
</protein>
<accession>A0A9D1MZ00</accession>
<comment type="caution">
    <text evidence="2">The sequence shown here is derived from an EMBL/GenBank/DDBJ whole genome shotgun (WGS) entry which is preliminary data.</text>
</comment>
<proteinExistence type="predicted"/>
<name>A0A9D1MZ00_9CLOT</name>
<sequence length="374" mass="40670">MSNLLNTRVQNSVTNGSLHSAITKSYVDPNFQARNSDSKTIDSRKYKEDTLLDNTFANRMKISVNKALDIPLVHFPRGLGGAPDYTFFEFLQTAKFPYYVGGPILAALFYAGVKKDSLKSSVAAKAVAKRMATGVALYYAGAALAKSIVNTTTKLVRGVDLKHPYAKAISTSTNQTGVFKKDVEYHSAYESTEFTRTDLLYKKDGNTPEQINEEYARLGKKFGVKGDVNDVDQSVKPLLKKTIIMARAWQYALTAFFVTLGIGMANQPAWTAESAQGFKKTVTNGIFGKNVPISDRIKNAKIAVYDYGIRPIGRSFLEFWKGNGTKASSVAGKSVIIATGLATLTAISLLIGKTSARGHKVESSGANKINEGVQ</sequence>
<feature type="transmembrane region" description="Helical" evidence="1">
    <location>
        <begin position="96"/>
        <end position="113"/>
    </location>
</feature>
<keyword evidence="1" id="KW-1133">Transmembrane helix</keyword>
<keyword evidence="1" id="KW-0812">Transmembrane</keyword>
<organism evidence="2 3">
    <name type="scientific">Candidatus Limenecus avicola</name>
    <dbReference type="NCBI Taxonomy" id="2840847"/>
    <lineage>
        <taxon>Bacteria</taxon>
        <taxon>Bacillati</taxon>
        <taxon>Bacillota</taxon>
        <taxon>Clostridia</taxon>
        <taxon>Eubacteriales</taxon>
        <taxon>Clostridiaceae</taxon>
        <taxon>Clostridiaceae incertae sedis</taxon>
        <taxon>Candidatus Limenecus</taxon>
    </lineage>
</organism>
<evidence type="ECO:0000256" key="1">
    <source>
        <dbReference type="SAM" id="Phobius"/>
    </source>
</evidence>
<feature type="transmembrane region" description="Helical" evidence="1">
    <location>
        <begin position="330"/>
        <end position="351"/>
    </location>
</feature>
<reference evidence="2" key="1">
    <citation type="submission" date="2020-10" db="EMBL/GenBank/DDBJ databases">
        <authorList>
            <person name="Gilroy R."/>
        </authorList>
    </citation>
    <scope>NUCLEOTIDE SEQUENCE</scope>
    <source>
        <strain evidence="2">CHK154-7741</strain>
    </source>
</reference>
<reference evidence="2" key="2">
    <citation type="journal article" date="2021" name="PeerJ">
        <title>Extensive microbial diversity within the chicken gut microbiome revealed by metagenomics and culture.</title>
        <authorList>
            <person name="Gilroy R."/>
            <person name="Ravi A."/>
            <person name="Getino M."/>
            <person name="Pursley I."/>
            <person name="Horton D.L."/>
            <person name="Alikhan N.F."/>
            <person name="Baker D."/>
            <person name="Gharbi K."/>
            <person name="Hall N."/>
            <person name="Watson M."/>
            <person name="Adriaenssens E.M."/>
            <person name="Foster-Nyarko E."/>
            <person name="Jarju S."/>
            <person name="Secka A."/>
            <person name="Antonio M."/>
            <person name="Oren A."/>
            <person name="Chaudhuri R.R."/>
            <person name="La Ragione R."/>
            <person name="Hildebrand F."/>
            <person name="Pallen M.J."/>
        </authorList>
    </citation>
    <scope>NUCLEOTIDE SEQUENCE</scope>
    <source>
        <strain evidence="2">CHK154-7741</strain>
    </source>
</reference>
<evidence type="ECO:0000313" key="2">
    <source>
        <dbReference type="EMBL" id="HIU91666.1"/>
    </source>
</evidence>
<feature type="transmembrane region" description="Helical" evidence="1">
    <location>
        <begin position="248"/>
        <end position="265"/>
    </location>
</feature>
<dbReference type="EMBL" id="DVOD01000008">
    <property type="protein sequence ID" value="HIU91666.1"/>
    <property type="molecule type" value="Genomic_DNA"/>
</dbReference>
<dbReference type="Proteomes" id="UP000886748">
    <property type="component" value="Unassembled WGS sequence"/>
</dbReference>